<dbReference type="EMBL" id="JBEGCJ010000005">
    <property type="protein sequence ID" value="MEQ6918271.1"/>
    <property type="molecule type" value="Genomic_DNA"/>
</dbReference>
<evidence type="ECO:0000313" key="2">
    <source>
        <dbReference type="EMBL" id="MEQ6918271.1"/>
    </source>
</evidence>
<keyword evidence="1" id="KW-0175">Coiled coil</keyword>
<accession>A0ABV1NGT5</accession>
<comment type="caution">
    <text evidence="2">The sequence shown here is derived from an EMBL/GenBank/DDBJ whole genome shotgun (WGS) entry which is preliminary data.</text>
</comment>
<evidence type="ECO:0000256" key="1">
    <source>
        <dbReference type="SAM" id="Coils"/>
    </source>
</evidence>
<organism evidence="2 3">
    <name type="scientific">Halomonas aquatica</name>
    <dbReference type="NCBI Taxonomy" id="3151123"/>
    <lineage>
        <taxon>Bacteria</taxon>
        <taxon>Pseudomonadati</taxon>
        <taxon>Pseudomonadota</taxon>
        <taxon>Gammaproteobacteria</taxon>
        <taxon>Oceanospirillales</taxon>
        <taxon>Halomonadaceae</taxon>
        <taxon>Halomonas</taxon>
    </lineage>
</organism>
<keyword evidence="3" id="KW-1185">Reference proteome</keyword>
<proteinExistence type="predicted"/>
<gene>
    <name evidence="2" type="ORF">ABE960_12135</name>
</gene>
<evidence type="ECO:0000313" key="3">
    <source>
        <dbReference type="Proteomes" id="UP001442468"/>
    </source>
</evidence>
<reference evidence="2 3" key="1">
    <citation type="submission" date="2024-05" db="EMBL/GenBank/DDBJ databases">
        <title>Halomonas sp. SSM6 16S ribosomal RNA gene Genome sequencing and assembly.</title>
        <authorList>
            <person name="Yook S."/>
        </authorList>
    </citation>
    <scope>NUCLEOTIDE SEQUENCE [LARGE SCALE GENOMIC DNA]</scope>
    <source>
        <strain evidence="2 3">SSM6</strain>
    </source>
</reference>
<sequence length="263" mass="29840">MKTFRVHLSLGLAIGMLAVEMLTAGALQAQAPLVEASHQAQRSQAELQARIDEADGETRELLDELRRVEAETRRLEAHNIALAPRLVEREASLDRHAAALDGLEETRAALPALNHGLQTRLDRWLDEDLPFLIDERRARVEGPRDAAVPPTERLARLLSVWRSELAYGRELDAWRGYLSEGERRRAVDFLRLGRVGLYYLTPDGQQGAVWRAEEARWQALEAGARKEVRKGMRIARGQRAPELLELPVSRDIERRDVERGERS</sequence>
<dbReference type="InterPro" id="IPR016866">
    <property type="entry name" value="UCP028069"/>
</dbReference>
<dbReference type="Proteomes" id="UP001442468">
    <property type="component" value="Unassembled WGS sequence"/>
</dbReference>
<dbReference type="Pfam" id="PF11932">
    <property type="entry name" value="DUF3450"/>
    <property type="match status" value="1"/>
</dbReference>
<feature type="coiled-coil region" evidence="1">
    <location>
        <begin position="37"/>
        <end position="78"/>
    </location>
</feature>
<dbReference type="RefSeq" id="WP_349762542.1">
    <property type="nucleotide sequence ID" value="NZ_JBEGCJ010000005.1"/>
</dbReference>
<name>A0ABV1NGT5_9GAMM</name>
<protein>
    <submittedName>
        <fullName evidence="2">DUF3450 domain-containing protein</fullName>
    </submittedName>
</protein>